<feature type="domain" description="Glycosyl transferase family 1" evidence="1">
    <location>
        <begin position="255"/>
        <end position="405"/>
    </location>
</feature>
<dbReference type="GO" id="GO:0016757">
    <property type="term" value="F:glycosyltransferase activity"/>
    <property type="evidence" value="ECO:0007669"/>
    <property type="project" value="InterPro"/>
</dbReference>
<dbReference type="OrthoDB" id="132546at2157"/>
<accession>A0A4P2VPC3</accession>
<sequence>MKLAVIDARGALISYPVNAGGGAAAARNIVQRLPKYFEVSYYPGIGSVFYADDALQRDKLILELEMVRRNGLYVPDALLDFLHDSVSMSRKNAIARYIDLLTSHSERPDYYFDADYSSIISYIVDSRHPIGNYLAFSSYPDLLIMNETYALARRSGINAFALLQGLGDYPMLPGKIPLSYLRSAGLRSANAMYLARLGGVDMLRRIMVKYLRSNVFKGILAMSEGALKNLGLSECNKCRALKPAVAFDPKLLSYRKSPKSNYVIFYARLIPEKGVLELPQIFRHILDAMDMDLIVTSKFFDRSTELAFRSSLRRLNLEKRVKLTGWLPQESLYKTLASAKLLLYPSHSDSFSAVILNSLAVGTPVIAYDIPGPKSVYYGLPMIRFVKEFDKRAMAEEAIRILRMPERDYYDLVNDERVMPFLREHSSWELVVKNVAENLRELAEM</sequence>
<dbReference type="AlphaFoldDB" id="A0A4P2VPC3"/>
<dbReference type="InterPro" id="IPR001296">
    <property type="entry name" value="Glyco_trans_1"/>
</dbReference>
<dbReference type="KEGG" id="ccai:NAS2_1381"/>
<dbReference type="GeneID" id="55585193"/>
<proteinExistence type="predicted"/>
<name>A0A4P2VPC3_9ARCH</name>
<dbReference type="Gene3D" id="3.40.50.2000">
    <property type="entry name" value="Glycogen Phosphorylase B"/>
    <property type="match status" value="1"/>
</dbReference>
<dbReference type="PANTHER" id="PTHR45947:SF3">
    <property type="entry name" value="SULFOQUINOVOSYL TRANSFERASE SQD2"/>
    <property type="match status" value="1"/>
</dbReference>
<evidence type="ECO:0000313" key="3">
    <source>
        <dbReference type="Proteomes" id="UP000509448"/>
    </source>
</evidence>
<reference evidence="2 3" key="1">
    <citation type="journal article" date="2019" name="ISME J.">
        <title>Isolation and characterization of a thermophilic sulfur- and iron-reducing thaumarchaeote from a terrestrial acidic hot spring.</title>
        <authorList>
            <person name="Kato S."/>
            <person name="Itoh T."/>
            <person name="Yuki M."/>
            <person name="Nagamori M."/>
            <person name="Ohnishi M."/>
            <person name="Uematsu K."/>
            <person name="Suzuki K."/>
            <person name="Takashina T."/>
            <person name="Ohkuma M."/>
        </authorList>
    </citation>
    <scope>NUCLEOTIDE SEQUENCE [LARGE SCALE GENOMIC DNA]</scope>
    <source>
        <strain evidence="2 3">NAS-02</strain>
    </source>
</reference>
<protein>
    <submittedName>
        <fullName evidence="2">Cell Envelope, Surface polysaccharides and lipopolysaccharides</fullName>
    </submittedName>
</protein>
<dbReference type="RefSeq" id="WP_174448967.1">
    <property type="nucleotide sequence ID" value="NZ_AP018732.1"/>
</dbReference>
<dbReference type="Pfam" id="PF00534">
    <property type="entry name" value="Glycos_transf_1"/>
    <property type="match status" value="1"/>
</dbReference>
<dbReference type="SUPFAM" id="SSF53756">
    <property type="entry name" value="UDP-Glycosyltransferase/glycogen phosphorylase"/>
    <property type="match status" value="1"/>
</dbReference>
<evidence type="ECO:0000313" key="2">
    <source>
        <dbReference type="EMBL" id="BBE42768.1"/>
    </source>
</evidence>
<organism evidence="2 3">
    <name type="scientific">Conexivisphaera calida</name>
    <dbReference type="NCBI Taxonomy" id="1874277"/>
    <lineage>
        <taxon>Archaea</taxon>
        <taxon>Nitrososphaerota</taxon>
        <taxon>Conexivisphaeria</taxon>
        <taxon>Conexivisphaerales</taxon>
        <taxon>Conexivisphaeraceae</taxon>
        <taxon>Conexivisphaera</taxon>
    </lineage>
</organism>
<gene>
    <name evidence="2" type="ORF">NAS2_1381</name>
</gene>
<dbReference type="EMBL" id="AP018732">
    <property type="protein sequence ID" value="BBE42768.1"/>
    <property type="molecule type" value="Genomic_DNA"/>
</dbReference>
<dbReference type="InterPro" id="IPR050194">
    <property type="entry name" value="Glycosyltransferase_grp1"/>
</dbReference>
<keyword evidence="3" id="KW-1185">Reference proteome</keyword>
<dbReference type="PANTHER" id="PTHR45947">
    <property type="entry name" value="SULFOQUINOVOSYL TRANSFERASE SQD2"/>
    <property type="match status" value="1"/>
</dbReference>
<evidence type="ECO:0000259" key="1">
    <source>
        <dbReference type="Pfam" id="PF00534"/>
    </source>
</evidence>
<dbReference type="Proteomes" id="UP000509448">
    <property type="component" value="Chromosome"/>
</dbReference>